<dbReference type="AlphaFoldDB" id="A0A8J1XPF6"/>
<evidence type="ECO:0000313" key="2">
    <source>
        <dbReference type="Proteomes" id="UP000749559"/>
    </source>
</evidence>
<dbReference type="SUPFAM" id="SSF52266">
    <property type="entry name" value="SGNH hydrolase"/>
    <property type="match status" value="1"/>
</dbReference>
<dbReference type="InterPro" id="IPR001087">
    <property type="entry name" value="GDSL"/>
</dbReference>
<proteinExistence type="predicted"/>
<comment type="caution">
    <text evidence="1">The sequence shown here is derived from an EMBL/GenBank/DDBJ whole genome shotgun (WGS) entry which is preliminary data.</text>
</comment>
<sequence length="221" mass="25197">MAAVKTLIFGQSFIYWLRNFTEKSSPNFKLNASEFEIECQGIRGGVLLTSSSQNKKKHLLPHLYKQISTLAPELIYLQMGENDIDIPGSDPERIANAIISVGNYLLQHEFVKCVSIGLLFHRIHPSTSDYNKKVDKVNEYIWHLLGKPAKKCNFHLAREQIMIFPNKGLNLHGLKNQTIWDGIHLNDIGLQRFHDNLKRSLILTRDIHIGKSLSPPSFPAE</sequence>
<gene>
    <name evidence="1" type="ORF">OFUS_LOCUS26284</name>
</gene>
<protein>
    <submittedName>
        <fullName evidence="1">Uncharacterized protein</fullName>
    </submittedName>
</protein>
<accession>A0A8J1XPF6</accession>
<reference evidence="1" key="1">
    <citation type="submission" date="2022-03" db="EMBL/GenBank/DDBJ databases">
        <authorList>
            <person name="Martin C."/>
        </authorList>
    </citation>
    <scope>NUCLEOTIDE SEQUENCE</scope>
</reference>
<dbReference type="Pfam" id="PF00657">
    <property type="entry name" value="Lipase_GDSL"/>
    <property type="match status" value="1"/>
</dbReference>
<dbReference type="InterPro" id="IPR036514">
    <property type="entry name" value="SGNH_hydro_sf"/>
</dbReference>
<organism evidence="1 2">
    <name type="scientific">Owenia fusiformis</name>
    <name type="common">Polychaete worm</name>
    <dbReference type="NCBI Taxonomy" id="6347"/>
    <lineage>
        <taxon>Eukaryota</taxon>
        <taxon>Metazoa</taxon>
        <taxon>Spiralia</taxon>
        <taxon>Lophotrochozoa</taxon>
        <taxon>Annelida</taxon>
        <taxon>Polychaeta</taxon>
        <taxon>Sedentaria</taxon>
        <taxon>Canalipalpata</taxon>
        <taxon>Sabellida</taxon>
        <taxon>Oweniida</taxon>
        <taxon>Oweniidae</taxon>
        <taxon>Owenia</taxon>
    </lineage>
</organism>
<dbReference type="GO" id="GO:0016788">
    <property type="term" value="F:hydrolase activity, acting on ester bonds"/>
    <property type="evidence" value="ECO:0007669"/>
    <property type="project" value="InterPro"/>
</dbReference>
<dbReference type="Proteomes" id="UP000749559">
    <property type="component" value="Unassembled WGS sequence"/>
</dbReference>
<name>A0A8J1XPF6_OWEFU</name>
<keyword evidence="2" id="KW-1185">Reference proteome</keyword>
<dbReference type="Gene3D" id="3.40.50.1110">
    <property type="entry name" value="SGNH hydrolase"/>
    <property type="match status" value="1"/>
</dbReference>
<evidence type="ECO:0000313" key="1">
    <source>
        <dbReference type="EMBL" id="CAH1802626.1"/>
    </source>
</evidence>
<dbReference type="EMBL" id="CAIIXF020000012">
    <property type="protein sequence ID" value="CAH1802626.1"/>
    <property type="molecule type" value="Genomic_DNA"/>
</dbReference>